<feature type="domain" description="Penicillin-binding protein transpeptidase" evidence="20">
    <location>
        <begin position="584"/>
        <end position="798"/>
    </location>
</feature>
<gene>
    <name evidence="22" type="primary">mrcA</name>
    <name evidence="22" type="ordered locus">SGRA_2128</name>
</gene>
<dbReference type="eggNOG" id="COG5009">
    <property type="taxonomic scope" value="Bacteria"/>
</dbReference>
<dbReference type="GO" id="GO:0008360">
    <property type="term" value="P:regulation of cell shape"/>
    <property type="evidence" value="ECO:0007669"/>
    <property type="project" value="UniProtKB-KW"/>
</dbReference>
<feature type="region of interest" description="Disordered" evidence="18">
    <location>
        <begin position="875"/>
        <end position="922"/>
    </location>
</feature>
<comment type="subcellular location">
    <subcellularLocation>
        <location evidence="1">Cell membrane</location>
    </subcellularLocation>
</comment>
<sequence>MSSENKPTAAVPELSYRQQHKKSFKRILRWIWGIFILGFVSVFSLFAYLSTQLPSFDQLENPQLRLASEVYSSDGELLGKYYIENRTLVTYDSIAPAVVNALVSTEDARFYSHSGIDPEALARVLVKTIVFQQRNAGGGSTISQQLAKLLVGRPDTRGMGSVERLWTILQVKLKEWLTAVKLERSYTKKEIITNYLNEFDFLYNAHGIRSAAETYFQKKPSELTIPEAAMLVRMLKNPALFNYRRDMKKALKGREVVLKNMQMAGHITEADYHKYRKEKINKGSFQVLNHNEGQATYFREYLREYVKEVLSRPENLKPNGEAYDVYRDGLKIYTTIDSRAQRNAEQAVWDHLSEHQEKLFKHWKDWNMIDPPIGYSKYNPWTYKTHKNTEAEIQLRLRALDRLIWNSERYQAVREDYLKTAAKYELRDVDISRLQTLERANKKRSKKEQAEAVLAGWEKDGYATKKQIVLYRDLLKSGKWETIKGEYQELLKYMQTPVDMRIFAYQKNGEHWGPGTKDTLMSPLDSIRYHRMFLQTGSVSIEPQTGHVKAWVGGIDHHYFKLDHVSMGGLYVHPNKQRPGQTYTKAGRQVGSSMKPFLYALNIDLRGYSPCYEVEDVKITIEKGYGDFGLIKNWTPKNANGKYSGQRLTLTQALRQSLNSVSAQLMKDLGSTERFRSFLHEAGIDTAKVPASPTICLGTPDLTPLEMAAAYCIFANKGIYNEPVFVERIEDRHGNLIYNSADQITQQVLSESSAYVMSQMLKSVQAGAPGFQGIKSTYGGKTGTTNFQADGWFMGVTPNLVVGTWVGCDDRFIRFRSLRYGQGGSMARPIFQNVLRYLEADEAFELDTKAKFPEPERIDREMNCLKYAQFGRGDTFDEEGEDMTNQDEIYNQDYDDLEAAEAPKKQPKKKPQQPPSNEEGSR</sequence>
<keyword evidence="9 22" id="KW-0808">Transferase</keyword>
<dbReference type="InterPro" id="IPR001460">
    <property type="entry name" value="PCN-bd_Tpept"/>
</dbReference>
<evidence type="ECO:0000256" key="16">
    <source>
        <dbReference type="ARBA" id="ARBA00034000"/>
    </source>
</evidence>
<evidence type="ECO:0000256" key="8">
    <source>
        <dbReference type="ARBA" id="ARBA00022676"/>
    </source>
</evidence>
<evidence type="ECO:0000256" key="9">
    <source>
        <dbReference type="ARBA" id="ARBA00022679"/>
    </source>
</evidence>
<keyword evidence="8 22" id="KW-0328">Glycosyltransferase</keyword>
<comment type="pathway">
    <text evidence="2">Cell wall biogenesis; peptidoglycan biosynthesis.</text>
</comment>
<dbReference type="SUPFAM" id="SSF53955">
    <property type="entry name" value="Lysozyme-like"/>
    <property type="match status" value="1"/>
</dbReference>
<proteinExistence type="inferred from homology"/>
<dbReference type="GO" id="GO:0030288">
    <property type="term" value="C:outer membrane-bounded periplasmic space"/>
    <property type="evidence" value="ECO:0007669"/>
    <property type="project" value="TreeGrafter"/>
</dbReference>
<protein>
    <submittedName>
        <fullName evidence="22">Penicillin-binding protein 1A</fullName>
        <ecNumber evidence="22">2.4.1.-</ecNumber>
    </submittedName>
</protein>
<comment type="similarity">
    <text evidence="3">In the C-terminal section; belongs to the transpeptidase family.</text>
</comment>
<keyword evidence="11" id="KW-0133">Cell shape</keyword>
<evidence type="ECO:0000256" key="18">
    <source>
        <dbReference type="SAM" id="MobiDB-lite"/>
    </source>
</evidence>
<dbReference type="InterPro" id="IPR050396">
    <property type="entry name" value="Glycosyltr_51/Transpeptidase"/>
</dbReference>
<evidence type="ECO:0000256" key="7">
    <source>
        <dbReference type="ARBA" id="ARBA00022670"/>
    </source>
</evidence>
<evidence type="ECO:0000313" key="23">
    <source>
        <dbReference type="Proteomes" id="UP000007519"/>
    </source>
</evidence>
<evidence type="ECO:0000256" key="17">
    <source>
        <dbReference type="ARBA" id="ARBA00049902"/>
    </source>
</evidence>
<dbReference type="KEGG" id="sgn:SGRA_2128"/>
<evidence type="ECO:0000256" key="2">
    <source>
        <dbReference type="ARBA" id="ARBA00004752"/>
    </source>
</evidence>
<feature type="domain" description="Glycosyl transferase family 51" evidence="21">
    <location>
        <begin position="75"/>
        <end position="262"/>
    </location>
</feature>
<name>H6L332_SAPGL</name>
<dbReference type="PANTHER" id="PTHR32282:SF11">
    <property type="entry name" value="PENICILLIN-BINDING PROTEIN 1B"/>
    <property type="match status" value="1"/>
</dbReference>
<feature type="transmembrane region" description="Helical" evidence="19">
    <location>
        <begin position="27"/>
        <end position="49"/>
    </location>
</feature>
<evidence type="ECO:0000259" key="20">
    <source>
        <dbReference type="Pfam" id="PF00905"/>
    </source>
</evidence>
<evidence type="ECO:0000256" key="1">
    <source>
        <dbReference type="ARBA" id="ARBA00004236"/>
    </source>
</evidence>
<keyword evidence="12" id="KW-0573">Peptidoglycan synthesis</keyword>
<dbReference type="STRING" id="984262.SGRA_2128"/>
<keyword evidence="13 19" id="KW-0472">Membrane</keyword>
<dbReference type="Proteomes" id="UP000007519">
    <property type="component" value="Chromosome"/>
</dbReference>
<keyword evidence="14" id="KW-0511">Multifunctional enzyme</keyword>
<evidence type="ECO:0000313" key="22">
    <source>
        <dbReference type="EMBL" id="AFC24859.1"/>
    </source>
</evidence>
<keyword evidence="19" id="KW-1133">Transmembrane helix</keyword>
<evidence type="ECO:0000256" key="6">
    <source>
        <dbReference type="ARBA" id="ARBA00022645"/>
    </source>
</evidence>
<keyword evidence="10" id="KW-0378">Hydrolase</keyword>
<evidence type="ECO:0000256" key="19">
    <source>
        <dbReference type="SAM" id="Phobius"/>
    </source>
</evidence>
<keyword evidence="6" id="KW-0121">Carboxypeptidase</keyword>
<dbReference type="Gene3D" id="3.40.710.10">
    <property type="entry name" value="DD-peptidase/beta-lactamase superfamily"/>
    <property type="match status" value="2"/>
</dbReference>
<dbReference type="Pfam" id="PF00912">
    <property type="entry name" value="Transgly"/>
    <property type="match status" value="1"/>
</dbReference>
<dbReference type="GO" id="GO:0005886">
    <property type="term" value="C:plasma membrane"/>
    <property type="evidence" value="ECO:0007669"/>
    <property type="project" value="UniProtKB-SubCell"/>
</dbReference>
<dbReference type="GO" id="GO:0009252">
    <property type="term" value="P:peptidoglycan biosynthetic process"/>
    <property type="evidence" value="ECO:0007669"/>
    <property type="project" value="UniProtKB-KW"/>
</dbReference>
<dbReference type="GO" id="GO:0071555">
    <property type="term" value="P:cell wall organization"/>
    <property type="evidence" value="ECO:0007669"/>
    <property type="project" value="UniProtKB-KW"/>
</dbReference>
<comment type="catalytic activity">
    <reaction evidence="17">
        <text>[GlcNAc-(1-&gt;4)-Mur2Ac(oyl-L-Ala-gamma-D-Glu-L-Lys-D-Ala-D-Ala)](n)-di-trans,octa-cis-undecaprenyl diphosphate + beta-D-GlcNAc-(1-&gt;4)-Mur2Ac(oyl-L-Ala-gamma-D-Glu-L-Lys-D-Ala-D-Ala)-di-trans,octa-cis-undecaprenyl diphosphate = [GlcNAc-(1-&gt;4)-Mur2Ac(oyl-L-Ala-gamma-D-Glu-L-Lys-D-Ala-D-Ala)](n+1)-di-trans,octa-cis-undecaprenyl diphosphate + di-trans,octa-cis-undecaprenyl diphosphate + H(+)</text>
        <dbReference type="Rhea" id="RHEA:23708"/>
        <dbReference type="Rhea" id="RHEA-COMP:9602"/>
        <dbReference type="Rhea" id="RHEA-COMP:9603"/>
        <dbReference type="ChEBI" id="CHEBI:15378"/>
        <dbReference type="ChEBI" id="CHEBI:58405"/>
        <dbReference type="ChEBI" id="CHEBI:60033"/>
        <dbReference type="ChEBI" id="CHEBI:78435"/>
        <dbReference type="EC" id="2.4.99.28"/>
    </reaction>
</comment>
<dbReference type="InterPro" id="IPR036950">
    <property type="entry name" value="PBP_transglycosylase"/>
</dbReference>
<dbReference type="RefSeq" id="WP_015692477.1">
    <property type="nucleotide sequence ID" value="NC_016940.1"/>
</dbReference>
<organism evidence="22 23">
    <name type="scientific">Saprospira grandis (strain Lewin)</name>
    <dbReference type="NCBI Taxonomy" id="984262"/>
    <lineage>
        <taxon>Bacteria</taxon>
        <taxon>Pseudomonadati</taxon>
        <taxon>Bacteroidota</taxon>
        <taxon>Saprospiria</taxon>
        <taxon>Saprospirales</taxon>
        <taxon>Saprospiraceae</taxon>
        <taxon>Saprospira</taxon>
    </lineage>
</organism>
<dbReference type="GO" id="GO:0008658">
    <property type="term" value="F:penicillin binding"/>
    <property type="evidence" value="ECO:0007669"/>
    <property type="project" value="InterPro"/>
</dbReference>
<dbReference type="InterPro" id="IPR023346">
    <property type="entry name" value="Lysozyme-like_dom_sf"/>
</dbReference>
<comment type="catalytic activity">
    <reaction evidence="16">
        <text>Preferential cleavage: (Ac)2-L-Lys-D-Ala-|-D-Ala. Also transpeptidation of peptidyl-alanyl moieties that are N-acyl substituents of D-alanine.</text>
        <dbReference type="EC" id="3.4.16.4"/>
    </reaction>
</comment>
<dbReference type="HOGENOM" id="CLU_006354_2_4_10"/>
<dbReference type="GO" id="GO:0009002">
    <property type="term" value="F:serine-type D-Ala-D-Ala carboxypeptidase activity"/>
    <property type="evidence" value="ECO:0007669"/>
    <property type="project" value="UniProtKB-EC"/>
</dbReference>
<dbReference type="EC" id="2.4.1.-" evidence="22"/>
<evidence type="ECO:0000256" key="5">
    <source>
        <dbReference type="ARBA" id="ARBA00022475"/>
    </source>
</evidence>
<dbReference type="InterPro" id="IPR012338">
    <property type="entry name" value="Beta-lactam/transpept-like"/>
</dbReference>
<evidence type="ECO:0000256" key="11">
    <source>
        <dbReference type="ARBA" id="ARBA00022960"/>
    </source>
</evidence>
<dbReference type="PANTHER" id="PTHR32282">
    <property type="entry name" value="BINDING PROTEIN TRANSPEPTIDASE, PUTATIVE-RELATED"/>
    <property type="match status" value="1"/>
</dbReference>
<comment type="similarity">
    <text evidence="4">In the N-terminal section; belongs to the glycosyltransferase 51 family.</text>
</comment>
<evidence type="ECO:0000256" key="15">
    <source>
        <dbReference type="ARBA" id="ARBA00023316"/>
    </source>
</evidence>
<dbReference type="GO" id="GO:0008955">
    <property type="term" value="F:peptidoglycan glycosyltransferase activity"/>
    <property type="evidence" value="ECO:0007669"/>
    <property type="project" value="UniProtKB-EC"/>
</dbReference>
<dbReference type="SUPFAM" id="SSF56601">
    <property type="entry name" value="beta-lactamase/transpeptidase-like"/>
    <property type="match status" value="1"/>
</dbReference>
<keyword evidence="7" id="KW-0645">Protease</keyword>
<dbReference type="AlphaFoldDB" id="H6L332"/>
<dbReference type="OrthoDB" id="9766909at2"/>
<evidence type="ECO:0000256" key="13">
    <source>
        <dbReference type="ARBA" id="ARBA00023136"/>
    </source>
</evidence>
<keyword evidence="5" id="KW-1003">Cell membrane</keyword>
<accession>H6L332</accession>
<dbReference type="GO" id="GO:0006508">
    <property type="term" value="P:proteolysis"/>
    <property type="evidence" value="ECO:0007669"/>
    <property type="project" value="UniProtKB-KW"/>
</dbReference>
<evidence type="ECO:0000256" key="14">
    <source>
        <dbReference type="ARBA" id="ARBA00023268"/>
    </source>
</evidence>
<evidence type="ECO:0000256" key="4">
    <source>
        <dbReference type="ARBA" id="ARBA00007739"/>
    </source>
</evidence>
<evidence type="ECO:0000256" key="10">
    <source>
        <dbReference type="ARBA" id="ARBA00022801"/>
    </source>
</evidence>
<evidence type="ECO:0000256" key="12">
    <source>
        <dbReference type="ARBA" id="ARBA00022984"/>
    </source>
</evidence>
<feature type="compositionally biased region" description="Acidic residues" evidence="18">
    <location>
        <begin position="876"/>
        <end position="885"/>
    </location>
</feature>
<dbReference type="EMBL" id="CP002831">
    <property type="protein sequence ID" value="AFC24859.1"/>
    <property type="molecule type" value="Genomic_DNA"/>
</dbReference>
<dbReference type="InterPro" id="IPR001264">
    <property type="entry name" value="Glyco_trans_51"/>
</dbReference>
<keyword evidence="19" id="KW-0812">Transmembrane</keyword>
<keyword evidence="15" id="KW-0961">Cell wall biogenesis/degradation</keyword>
<keyword evidence="23" id="KW-1185">Reference proteome</keyword>
<dbReference type="Pfam" id="PF00905">
    <property type="entry name" value="Transpeptidase"/>
    <property type="match status" value="1"/>
</dbReference>
<reference evidence="22 23" key="1">
    <citation type="journal article" date="2012" name="Stand. Genomic Sci.">
        <title>Complete genome sequencing and analysis of Saprospira grandis str. Lewin, a predatory marine bacterium.</title>
        <authorList>
            <person name="Saw J.H."/>
            <person name="Yuryev A."/>
            <person name="Kanbe M."/>
            <person name="Hou S."/>
            <person name="Young A.G."/>
            <person name="Aizawa S."/>
            <person name="Alam M."/>
        </authorList>
    </citation>
    <scope>NUCLEOTIDE SEQUENCE [LARGE SCALE GENOMIC DNA]</scope>
    <source>
        <strain evidence="22 23">Lewin</strain>
    </source>
</reference>
<evidence type="ECO:0000259" key="21">
    <source>
        <dbReference type="Pfam" id="PF00912"/>
    </source>
</evidence>
<dbReference type="Gene3D" id="1.10.3810.10">
    <property type="entry name" value="Biosynthetic peptidoglycan transglycosylase-like"/>
    <property type="match status" value="1"/>
</dbReference>
<evidence type="ECO:0000256" key="3">
    <source>
        <dbReference type="ARBA" id="ARBA00007090"/>
    </source>
</evidence>